<dbReference type="SUPFAM" id="SSF48008">
    <property type="entry name" value="GntR ligand-binding domain-like"/>
    <property type="match status" value="1"/>
</dbReference>
<comment type="caution">
    <text evidence="5">The sequence shown here is derived from an EMBL/GenBank/DDBJ whole genome shotgun (WGS) entry which is preliminary data.</text>
</comment>
<dbReference type="RefSeq" id="WP_004094177.1">
    <property type="nucleotide sequence ID" value="NZ_AFGF01000053.1"/>
</dbReference>
<dbReference type="eggNOG" id="COG2186">
    <property type="taxonomic scope" value="Bacteria"/>
</dbReference>
<organism evidence="5 6">
    <name type="scientific">Acetonema longum DSM 6540</name>
    <dbReference type="NCBI Taxonomy" id="1009370"/>
    <lineage>
        <taxon>Bacteria</taxon>
        <taxon>Bacillati</taxon>
        <taxon>Bacillota</taxon>
        <taxon>Negativicutes</taxon>
        <taxon>Acetonemataceae</taxon>
        <taxon>Acetonema</taxon>
    </lineage>
</organism>
<dbReference type="InterPro" id="IPR011711">
    <property type="entry name" value="GntR_C"/>
</dbReference>
<keyword evidence="2" id="KW-0238">DNA-binding</keyword>
<dbReference type="Pfam" id="PF08461">
    <property type="entry name" value="WHD_RNase_R"/>
    <property type="match status" value="1"/>
</dbReference>
<dbReference type="GO" id="GO:0003677">
    <property type="term" value="F:DNA binding"/>
    <property type="evidence" value="ECO:0007669"/>
    <property type="project" value="UniProtKB-KW"/>
</dbReference>
<dbReference type="Pfam" id="PF07729">
    <property type="entry name" value="FCD"/>
    <property type="match status" value="1"/>
</dbReference>
<accession>F7NHB9</accession>
<protein>
    <submittedName>
        <fullName evidence="5">GntR domain protein</fullName>
    </submittedName>
</protein>
<dbReference type="InterPro" id="IPR013668">
    <property type="entry name" value="RNase_R_HTH_12"/>
</dbReference>
<evidence type="ECO:0000313" key="5">
    <source>
        <dbReference type="EMBL" id="EGO64602.1"/>
    </source>
</evidence>
<evidence type="ECO:0000313" key="6">
    <source>
        <dbReference type="Proteomes" id="UP000003240"/>
    </source>
</evidence>
<evidence type="ECO:0000256" key="1">
    <source>
        <dbReference type="ARBA" id="ARBA00023015"/>
    </source>
</evidence>
<proteinExistence type="predicted"/>
<name>F7NHB9_9FIRM</name>
<keyword evidence="1" id="KW-0805">Transcription regulation</keyword>
<dbReference type="EMBL" id="AFGF01000053">
    <property type="protein sequence ID" value="EGO64602.1"/>
    <property type="molecule type" value="Genomic_DNA"/>
</dbReference>
<dbReference type="Proteomes" id="UP000003240">
    <property type="component" value="Unassembled WGS sequence"/>
</dbReference>
<evidence type="ECO:0000256" key="3">
    <source>
        <dbReference type="ARBA" id="ARBA00023163"/>
    </source>
</evidence>
<dbReference type="PANTHER" id="PTHR43537:SF5">
    <property type="entry name" value="UXU OPERON TRANSCRIPTIONAL REGULATOR"/>
    <property type="match status" value="1"/>
</dbReference>
<sequence length="242" mass="26609">MLSDKEKLEYDMLVIIREACQAIGCGAICVQLQEQGHSISEATVGRLLRDLDRARYTAKTGFQGRTLSAAGVERLAHLASKQRGMQWGVEFAAALQGHTKEQLLEVLVARRAIESELAALAAVNATAAEVEKLDSIMEEQRQIIAAGGAAAQLDVDFHALIAQMARNRILMAAVALIRQDDQLSPVLEHIRRQVNSAAYIDHRKIYQGIAGSSPVTARQAMTEHIDKLIDDVEKYWEQSSHA</sequence>
<keyword evidence="3" id="KW-0804">Transcription</keyword>
<reference evidence="5 6" key="1">
    <citation type="journal article" date="2011" name="EMBO J.">
        <title>Structural diversity of bacterial flagellar motors.</title>
        <authorList>
            <person name="Chen S."/>
            <person name="Beeby M."/>
            <person name="Murphy G.E."/>
            <person name="Leadbetter J.R."/>
            <person name="Hendrixson D.R."/>
            <person name="Briegel A."/>
            <person name="Li Z."/>
            <person name="Shi J."/>
            <person name="Tocheva E.I."/>
            <person name="Muller A."/>
            <person name="Dobro M.J."/>
            <person name="Jensen G.J."/>
        </authorList>
    </citation>
    <scope>NUCLEOTIDE SEQUENCE [LARGE SCALE GENOMIC DNA]</scope>
    <source>
        <strain evidence="5 6">DSM 6540</strain>
    </source>
</reference>
<evidence type="ECO:0000256" key="2">
    <source>
        <dbReference type="ARBA" id="ARBA00023125"/>
    </source>
</evidence>
<dbReference type="AlphaFoldDB" id="F7NHB9"/>
<dbReference type="STRING" id="1009370.ALO_07323"/>
<feature type="domain" description="GntR C-terminal" evidence="4">
    <location>
        <begin position="105"/>
        <end position="227"/>
    </location>
</feature>
<gene>
    <name evidence="5" type="ORF">ALO_07323</name>
</gene>
<dbReference type="InterPro" id="IPR008920">
    <property type="entry name" value="TF_FadR/GntR_C"/>
</dbReference>
<evidence type="ECO:0000259" key="4">
    <source>
        <dbReference type="SMART" id="SM00895"/>
    </source>
</evidence>
<keyword evidence="6" id="KW-1185">Reference proteome</keyword>
<dbReference type="OrthoDB" id="9799482at2"/>
<dbReference type="Gene3D" id="1.20.120.530">
    <property type="entry name" value="GntR ligand-binding domain-like"/>
    <property type="match status" value="1"/>
</dbReference>
<dbReference type="PANTHER" id="PTHR43537">
    <property type="entry name" value="TRANSCRIPTIONAL REGULATOR, GNTR FAMILY"/>
    <property type="match status" value="1"/>
</dbReference>
<dbReference type="SMART" id="SM00895">
    <property type="entry name" value="FCD"/>
    <property type="match status" value="1"/>
</dbReference>